<dbReference type="EMBL" id="JAERWK010000010">
    <property type="protein sequence ID" value="MBM9467250.1"/>
    <property type="molecule type" value="Genomic_DNA"/>
</dbReference>
<evidence type="ECO:0000313" key="2">
    <source>
        <dbReference type="EMBL" id="MBM9467250.1"/>
    </source>
</evidence>
<evidence type="ECO:0000313" key="3">
    <source>
        <dbReference type="Proteomes" id="UP000663792"/>
    </source>
</evidence>
<proteinExistence type="predicted"/>
<feature type="compositionally biased region" description="Polar residues" evidence="1">
    <location>
        <begin position="1"/>
        <end position="20"/>
    </location>
</feature>
<keyword evidence="3" id="KW-1185">Reference proteome</keyword>
<dbReference type="RefSeq" id="WP_205260206.1">
    <property type="nucleotide sequence ID" value="NZ_JAERWK010000010.1"/>
</dbReference>
<comment type="caution">
    <text evidence="2">The sequence shown here is derived from an EMBL/GenBank/DDBJ whole genome shotgun (WGS) entry which is preliminary data.</text>
</comment>
<protein>
    <submittedName>
        <fullName evidence="2">Uncharacterized protein</fullName>
    </submittedName>
</protein>
<gene>
    <name evidence="2" type="ORF">JL106_08160</name>
</gene>
<reference evidence="2" key="1">
    <citation type="submission" date="2021-01" db="EMBL/GenBank/DDBJ databases">
        <title>YIM 132084 draft genome.</title>
        <authorList>
            <person name="An D."/>
        </authorList>
    </citation>
    <scope>NUCLEOTIDE SEQUENCE</scope>
    <source>
        <strain evidence="2">YIM 132084</strain>
    </source>
</reference>
<feature type="region of interest" description="Disordered" evidence="1">
    <location>
        <begin position="1"/>
        <end position="30"/>
    </location>
</feature>
<accession>A0A938Y7I2</accession>
<evidence type="ECO:0000256" key="1">
    <source>
        <dbReference type="SAM" id="MobiDB-lite"/>
    </source>
</evidence>
<sequence length="192" mass="21101">MTARASTQGRVNKRAGNTTGRGRKTSRTAIEERRRAAEAVQLRAQGYTHQQIADELGYRDRSGAHRAISGALAAVESESVEELRKVMDDQLDTAMRQVLPLVQGEPNLGWLTDLDTESMTPQQLDELAERVAGLIEDKLELRLKAVDRLVKIQERRAKLHGVDAPIRTEVSGDGVPFQVVLPAAALMPGDVK</sequence>
<dbReference type="AlphaFoldDB" id="A0A938Y7I2"/>
<dbReference type="Proteomes" id="UP000663792">
    <property type="component" value="Unassembled WGS sequence"/>
</dbReference>
<name>A0A938Y7I2_9ACTN</name>
<organism evidence="2 3">
    <name type="scientific">Nakamurella leprariae</name>
    <dbReference type="NCBI Taxonomy" id="2803911"/>
    <lineage>
        <taxon>Bacteria</taxon>
        <taxon>Bacillati</taxon>
        <taxon>Actinomycetota</taxon>
        <taxon>Actinomycetes</taxon>
        <taxon>Nakamurellales</taxon>
        <taxon>Nakamurellaceae</taxon>
        <taxon>Nakamurella</taxon>
    </lineage>
</organism>